<accession>A0A0K2T1B2</accession>
<feature type="domain" description="Tudor" evidence="1">
    <location>
        <begin position="25"/>
        <end position="135"/>
    </location>
</feature>
<evidence type="ECO:0000259" key="1">
    <source>
        <dbReference type="Pfam" id="PF00567"/>
    </source>
</evidence>
<dbReference type="AlphaFoldDB" id="A0A0K2T1B2"/>
<dbReference type="InterPro" id="IPR035437">
    <property type="entry name" value="SNase_OB-fold_sf"/>
</dbReference>
<dbReference type="Gene3D" id="2.40.50.90">
    <property type="match status" value="1"/>
</dbReference>
<dbReference type="Pfam" id="PF00567">
    <property type="entry name" value="TUDOR"/>
    <property type="match status" value="2"/>
</dbReference>
<proteinExistence type="predicted"/>
<dbReference type="SUPFAM" id="SSF63748">
    <property type="entry name" value="Tudor/PWWP/MBT"/>
    <property type="match status" value="1"/>
</dbReference>
<dbReference type="GO" id="GO:0005737">
    <property type="term" value="C:cytoplasm"/>
    <property type="evidence" value="ECO:0007669"/>
    <property type="project" value="UniProtKB-ARBA"/>
</dbReference>
<evidence type="ECO:0000313" key="2">
    <source>
        <dbReference type="EMBL" id="CDW19286.1"/>
    </source>
</evidence>
<protein>
    <recommendedName>
        <fullName evidence="1">Tudor domain-containing protein</fullName>
    </recommendedName>
</protein>
<organism evidence="2">
    <name type="scientific">Lepeophtheirus salmonis</name>
    <name type="common">Salmon louse</name>
    <name type="synonym">Caligus salmonis</name>
    <dbReference type="NCBI Taxonomy" id="72036"/>
    <lineage>
        <taxon>Eukaryota</taxon>
        <taxon>Metazoa</taxon>
        <taxon>Ecdysozoa</taxon>
        <taxon>Arthropoda</taxon>
        <taxon>Crustacea</taxon>
        <taxon>Multicrustacea</taxon>
        <taxon>Hexanauplia</taxon>
        <taxon>Copepoda</taxon>
        <taxon>Siphonostomatoida</taxon>
        <taxon>Caligidae</taxon>
        <taxon>Lepeophtheirus</taxon>
    </lineage>
</organism>
<reference evidence="2" key="1">
    <citation type="submission" date="2014-05" db="EMBL/GenBank/DDBJ databases">
        <authorList>
            <person name="Chronopoulou M."/>
        </authorList>
    </citation>
    <scope>NUCLEOTIDE SEQUENCE</scope>
    <source>
        <tissue evidence="2">Whole organism</tissue>
    </source>
</reference>
<dbReference type="EMBL" id="HACA01001925">
    <property type="protein sequence ID" value="CDW19286.1"/>
    <property type="molecule type" value="Transcribed_RNA"/>
</dbReference>
<sequence>MSSMDLENEIKERFQRFSEQFPLHIETPVEISWVETPNKFWIRHPGADQVLALITAKYYRSMGKLIVGQPRIHTNGIYLYMKNDHIYRMKLISLNEGQLMDTGESHVSIKNSELHACPSFLRELRPIAFQSSLANVELSNGSWKSDLYRSLRSFLCSLKVELRVQVVQENKYTLQVFLFDKTGPIFDMFKNTNQNEIICHITKKEIFIGDIHIEELKMHVQHFGKVINLKTGLLFSFVLNSELSKYERGIAQIQEIYNKRLKIPIRNPPSTEFQIVVAKLKSIWARCMITKKYESGYGLYNIDTGEEEDGIREVYELYEDIASLPCFLHECELFGYDKYNEDDLFIGRSLIVHEKIVDICVKRRNATMNFVDIYIVIKDRDLISVAYVGVRLPRKSTITLYLCYDLV</sequence>
<dbReference type="InterPro" id="IPR002999">
    <property type="entry name" value="Tudor"/>
</dbReference>
<name>A0A0K2T1B2_LEPSM</name>
<feature type="domain" description="Tudor" evidence="1">
    <location>
        <begin position="235"/>
        <end position="335"/>
    </location>
</feature>